<dbReference type="Gene3D" id="3.30.1490.190">
    <property type="match status" value="1"/>
</dbReference>
<dbReference type="PANTHER" id="PTHR33202">
    <property type="entry name" value="ZINC UPTAKE REGULATION PROTEIN"/>
    <property type="match status" value="1"/>
</dbReference>
<name>A0A0R1H7E9_9LACO</name>
<accession>A0A0R1H7E9</accession>
<dbReference type="InterPro" id="IPR002481">
    <property type="entry name" value="FUR"/>
</dbReference>
<evidence type="ECO:0000256" key="4">
    <source>
        <dbReference type="ARBA" id="ARBA00023015"/>
    </source>
</evidence>
<dbReference type="PANTHER" id="PTHR33202:SF8">
    <property type="entry name" value="PEROXIDE-RESPONSIVE REPRESSOR PERR"/>
    <property type="match status" value="1"/>
</dbReference>
<dbReference type="RefSeq" id="WP_054745942.1">
    <property type="nucleotide sequence ID" value="NZ_AZCV01000001.1"/>
</dbReference>
<evidence type="ECO:0000313" key="8">
    <source>
        <dbReference type="EMBL" id="KRK38775.1"/>
    </source>
</evidence>
<feature type="binding site" evidence="7">
    <location>
        <position position="144"/>
    </location>
    <ligand>
        <name>Zn(2+)</name>
        <dbReference type="ChEBI" id="CHEBI:29105"/>
    </ligand>
</feature>
<dbReference type="GO" id="GO:0003700">
    <property type="term" value="F:DNA-binding transcription factor activity"/>
    <property type="evidence" value="ECO:0007669"/>
    <property type="project" value="InterPro"/>
</dbReference>
<keyword evidence="4" id="KW-0805">Transcription regulation</keyword>
<proteinExistence type="inferred from homology"/>
<keyword evidence="3 7" id="KW-0862">Zinc</keyword>
<dbReference type="Gene3D" id="1.10.10.10">
    <property type="entry name" value="Winged helix-like DNA-binding domain superfamily/Winged helix DNA-binding domain"/>
    <property type="match status" value="1"/>
</dbReference>
<gene>
    <name evidence="8" type="ORF">FC62_GL000467</name>
</gene>
<evidence type="ECO:0000256" key="3">
    <source>
        <dbReference type="ARBA" id="ARBA00022833"/>
    </source>
</evidence>
<dbReference type="SUPFAM" id="SSF46785">
    <property type="entry name" value="Winged helix' DNA-binding domain"/>
    <property type="match status" value="1"/>
</dbReference>
<evidence type="ECO:0000313" key="9">
    <source>
        <dbReference type="Proteomes" id="UP000050909"/>
    </source>
</evidence>
<comment type="caution">
    <text evidence="8">The sequence shown here is derived from an EMBL/GenBank/DDBJ whole genome shotgun (WGS) entry which is preliminary data.</text>
</comment>
<feature type="binding site" evidence="7">
    <location>
        <position position="141"/>
    </location>
    <ligand>
        <name>Zn(2+)</name>
        <dbReference type="ChEBI" id="CHEBI:29105"/>
    </ligand>
</feature>
<keyword evidence="2" id="KW-0678">Repressor</keyword>
<dbReference type="GO" id="GO:0045892">
    <property type="term" value="P:negative regulation of DNA-templated transcription"/>
    <property type="evidence" value="ECO:0007669"/>
    <property type="project" value="TreeGrafter"/>
</dbReference>
<dbReference type="InterPro" id="IPR036388">
    <property type="entry name" value="WH-like_DNA-bd_sf"/>
</dbReference>
<dbReference type="CDD" id="cd07153">
    <property type="entry name" value="Fur_like"/>
    <property type="match status" value="1"/>
</dbReference>
<dbReference type="GO" id="GO:1900376">
    <property type="term" value="P:regulation of secondary metabolite biosynthetic process"/>
    <property type="evidence" value="ECO:0007669"/>
    <property type="project" value="TreeGrafter"/>
</dbReference>
<comment type="similarity">
    <text evidence="1">Belongs to the Fur family.</text>
</comment>
<dbReference type="EMBL" id="AZCV01000001">
    <property type="protein sequence ID" value="KRK38775.1"/>
    <property type="molecule type" value="Genomic_DNA"/>
</dbReference>
<feature type="binding site" evidence="7">
    <location>
        <position position="100"/>
    </location>
    <ligand>
        <name>Zn(2+)</name>
        <dbReference type="ChEBI" id="CHEBI:29105"/>
    </ligand>
</feature>
<protein>
    <submittedName>
        <fullName evidence="8">Peroxide operon transcriptional regulator</fullName>
    </submittedName>
</protein>
<evidence type="ECO:0000256" key="2">
    <source>
        <dbReference type="ARBA" id="ARBA00022491"/>
    </source>
</evidence>
<reference evidence="8 9" key="1">
    <citation type="journal article" date="2015" name="Genome Announc.">
        <title>Expanding the biotechnology potential of lactobacilli through comparative genomics of 213 strains and associated genera.</title>
        <authorList>
            <person name="Sun Z."/>
            <person name="Harris H.M."/>
            <person name="McCann A."/>
            <person name="Guo C."/>
            <person name="Argimon S."/>
            <person name="Zhang W."/>
            <person name="Yang X."/>
            <person name="Jeffery I.B."/>
            <person name="Cooney J.C."/>
            <person name="Kagawa T.F."/>
            <person name="Liu W."/>
            <person name="Song Y."/>
            <person name="Salvetti E."/>
            <person name="Wrobel A."/>
            <person name="Rasinkangas P."/>
            <person name="Parkhill J."/>
            <person name="Rea M.C."/>
            <person name="O'Sullivan O."/>
            <person name="Ritari J."/>
            <person name="Douillard F.P."/>
            <person name="Paul Ross R."/>
            <person name="Yang R."/>
            <person name="Briner A.E."/>
            <person name="Felis G.E."/>
            <person name="de Vos W.M."/>
            <person name="Barrangou R."/>
            <person name="Klaenhammer T.R."/>
            <person name="Caufield P.W."/>
            <person name="Cui Y."/>
            <person name="Zhang H."/>
            <person name="O'Toole P.W."/>
        </authorList>
    </citation>
    <scope>NUCLEOTIDE SEQUENCE [LARGE SCALE GENOMIC DNA]</scope>
    <source>
        <strain evidence="8 9">DSM 20534</strain>
    </source>
</reference>
<comment type="cofactor">
    <cofactor evidence="7">
        <name>Zn(2+)</name>
        <dbReference type="ChEBI" id="CHEBI:29105"/>
    </cofactor>
    <text evidence="7">Binds 1 zinc ion per subunit.</text>
</comment>
<dbReference type="Pfam" id="PF01475">
    <property type="entry name" value="FUR"/>
    <property type="match status" value="1"/>
</dbReference>
<dbReference type="AlphaFoldDB" id="A0A0R1H7E9"/>
<dbReference type="InterPro" id="IPR036390">
    <property type="entry name" value="WH_DNA-bd_sf"/>
</dbReference>
<dbReference type="Proteomes" id="UP000050909">
    <property type="component" value="Unassembled WGS sequence"/>
</dbReference>
<dbReference type="InterPro" id="IPR043135">
    <property type="entry name" value="Fur_C"/>
</dbReference>
<evidence type="ECO:0000256" key="6">
    <source>
        <dbReference type="ARBA" id="ARBA00023163"/>
    </source>
</evidence>
<evidence type="ECO:0000256" key="1">
    <source>
        <dbReference type="ARBA" id="ARBA00007957"/>
    </source>
</evidence>
<dbReference type="GO" id="GO:0008270">
    <property type="term" value="F:zinc ion binding"/>
    <property type="evidence" value="ECO:0007669"/>
    <property type="project" value="TreeGrafter"/>
</dbReference>
<keyword evidence="6" id="KW-0804">Transcription</keyword>
<feature type="binding site" evidence="7">
    <location>
        <position position="97"/>
    </location>
    <ligand>
        <name>Zn(2+)</name>
        <dbReference type="ChEBI" id="CHEBI:29105"/>
    </ligand>
</feature>
<dbReference type="GO" id="GO:0000976">
    <property type="term" value="F:transcription cis-regulatory region binding"/>
    <property type="evidence" value="ECO:0007669"/>
    <property type="project" value="TreeGrafter"/>
</dbReference>
<dbReference type="PATRIC" id="fig|1423722.3.peg.476"/>
<keyword evidence="9" id="KW-1185">Reference proteome</keyword>
<keyword evidence="7" id="KW-0479">Metal-binding</keyword>
<evidence type="ECO:0000256" key="7">
    <source>
        <dbReference type="PIRSR" id="PIRSR602481-1"/>
    </source>
</evidence>
<organism evidence="8 9">
    <name type="scientific">Amylolactobacillus amylotrophicus DSM 20534</name>
    <dbReference type="NCBI Taxonomy" id="1423722"/>
    <lineage>
        <taxon>Bacteria</taxon>
        <taxon>Bacillati</taxon>
        <taxon>Bacillota</taxon>
        <taxon>Bacilli</taxon>
        <taxon>Lactobacillales</taxon>
        <taxon>Lactobacillaceae</taxon>
        <taxon>Amylolactobacillus</taxon>
    </lineage>
</organism>
<evidence type="ECO:0000256" key="5">
    <source>
        <dbReference type="ARBA" id="ARBA00023125"/>
    </source>
</evidence>
<keyword evidence="5" id="KW-0238">DNA-binding</keyword>
<sequence>MPTKSQLEQATTIIREHDLKATPQRQNILAYLMSHHNHPTVEMIRDNLAKSNPNIGTATVYNALNSFVELGLVIEIQNGDGSTHYDYFDKPHFHVICTNCGRIADVENADFVQYEKALRKSAAAETGYLTSGSHLEIYGICPTCQKKLHLHMVDNN</sequence>